<dbReference type="InterPro" id="IPR011989">
    <property type="entry name" value="ARM-like"/>
</dbReference>
<feature type="region of interest" description="Disordered" evidence="1">
    <location>
        <begin position="1170"/>
        <end position="1270"/>
    </location>
</feature>
<dbReference type="OrthoDB" id="498590at2759"/>
<dbReference type="Pfam" id="PF08514">
    <property type="entry name" value="STAG"/>
    <property type="match status" value="1"/>
</dbReference>
<dbReference type="PANTHER" id="PTHR11199:SF0">
    <property type="entry name" value="LD34181P-RELATED"/>
    <property type="match status" value="1"/>
</dbReference>
<dbReference type="InterPro" id="IPR056396">
    <property type="entry name" value="HEAT_SCC3-SA"/>
</dbReference>
<dbReference type="GO" id="GO:0008278">
    <property type="term" value="C:cohesin complex"/>
    <property type="evidence" value="ECO:0007669"/>
    <property type="project" value="TreeGrafter"/>
</dbReference>
<evidence type="ECO:0000313" key="3">
    <source>
        <dbReference type="EMBL" id="OJD19494.1"/>
    </source>
</evidence>
<dbReference type="STRING" id="1447872.A0A1J9PT94"/>
<dbReference type="GO" id="GO:0007062">
    <property type="term" value="P:sister chromatid cohesion"/>
    <property type="evidence" value="ECO:0007669"/>
    <property type="project" value="UniProtKB-ARBA"/>
</dbReference>
<protein>
    <recommendedName>
        <fullName evidence="2">SCD domain-containing protein</fullName>
    </recommendedName>
</protein>
<feature type="compositionally biased region" description="Low complexity" evidence="1">
    <location>
        <begin position="1068"/>
        <end position="1078"/>
    </location>
</feature>
<accession>A0A1J9PT94</accession>
<sequence>MDVSAQDDERDSSPPTEPGEGASSAAANTSSRRKSGRAKRKPELFSSAAYSLGRSSRSSGTTKRKRTAQQEDGDENDASEAGESGADGAEDSQEEEEEEDEDDQEESEDDVPDEEEFGQRRKAVRKNAGAKKKMKKDSKAPREPKLSRKPSTKRTAKKPKITNGITTELTFRLAVNGDRPASKPKWPRARPSDFAEEEGLYAEVFARGHTPDAVAAEWLTKYEDHNVKGMTDLVNFILRCTGTDLKVDEHDIEDVDNVSNRLNDLQEEYQTQSITEYPLISRAKKFKSFHYILTGFFGSLIRTIHSSSILYSDSALVENILVWVTSMSSAPIRPFRHTATAISLAVVTTLCDVAREVSLTISNTRKQLETERKKKSVNKGRADAMQSKVQEGVKKLEVLDGWLHDAFNTVFIHRYRDVDPKIRAECVTALGVWINTYREMFFDGQYLRYLGWVLSDTVAHTRSVVVNQLHRLYQNKDNIAGLRAFTERFRPRIVEMAVRDAEPSVRSAVVELLDLIREAGLLEPDDIDSIGQLVFDSEPRVRKAAGRFFVENIQDVYDALTESLEEELNESFMDDDDEDNFETPRRSWIKYKCLVDVLQVYDGQKSEGAVDQNPSMARTSLDGRIDSRFVLATEAIYSHFEELQQWEHLAGYLLYDHSQIPETSSEDDSANTVKQLYKLSEGQEVVLLEVLSSSVKLHIMDIAKSDTDKKGRKPKLLVEKMEERQEYIAHSLSQIIPQLLNKFGSSPEAASAILKLEHLVDLSLIQDLQKDAAAYSDLIGNINKQFLTHSDQAVLAEATVAFLHARTSDELKEAMESKVQELWDDTIEALRTLSVTKGAEESPSLSVSVLTSLSNTLMRISNLASVSDCSSILEAEPRASSRKQKASTEPPVDIILHLSKRGLRAEDSDEDVERLEFELVTNCFKTLLIYFMWKVRFVRAALSSENPYFDPEFFDSLSARRDAFVATLASIMESRSGLDELRVSAALTLLDLHTVLGTLRNPRSRAKILIPSLDEEVALQIQSLVQEISPKSQALISRMHDAAERAFAKKSRRKLEAPAVADDDEPMDSPSDISSSSSDGDEDDDDDEADEETREISAARRARNVLLAEQKLCQLTGKIVLAIVGGVLDVSGRQNGKLKQKLLQNKGRLGQNYKEVLAFLDVAKTGGRRVAPAKAKGRQQAQELGPGVAGPSGSPSRKNNGKMKSTEIVEDEDDDDEEPGRAEEDEEEDLEARELIDDGEMGPGMGEADEDLELTPPPDEHEADDDVMGD</sequence>
<feature type="compositionally biased region" description="Basic and acidic residues" evidence="1">
    <location>
        <begin position="137"/>
        <end position="146"/>
    </location>
</feature>
<dbReference type="GO" id="GO:0003682">
    <property type="term" value="F:chromatin binding"/>
    <property type="evidence" value="ECO:0007669"/>
    <property type="project" value="TreeGrafter"/>
</dbReference>
<feature type="compositionally biased region" description="Acidic residues" evidence="1">
    <location>
        <begin position="88"/>
        <end position="116"/>
    </location>
</feature>
<feature type="compositionally biased region" description="Acidic residues" evidence="1">
    <location>
        <begin position="1"/>
        <end position="10"/>
    </location>
</feature>
<name>A0A1J9PT94_9EURO</name>
<feature type="region of interest" description="Disordered" evidence="1">
    <location>
        <begin position="1047"/>
        <end position="1096"/>
    </location>
</feature>
<feature type="compositionally biased region" description="Acidic residues" evidence="1">
    <location>
        <begin position="1079"/>
        <end position="1093"/>
    </location>
</feature>
<dbReference type="Proteomes" id="UP000182235">
    <property type="component" value="Unassembled WGS sequence"/>
</dbReference>
<dbReference type="Pfam" id="PF24571">
    <property type="entry name" value="HEAT_SCC3-SA"/>
    <property type="match status" value="1"/>
</dbReference>
<dbReference type="InterPro" id="IPR013721">
    <property type="entry name" value="STAG"/>
</dbReference>
<feature type="domain" description="SCD" evidence="2">
    <location>
        <begin position="411"/>
        <end position="496"/>
    </location>
</feature>
<proteinExistence type="predicted"/>
<dbReference type="AlphaFoldDB" id="A0A1J9PT94"/>
<dbReference type="Pfam" id="PF21581">
    <property type="entry name" value="SCD"/>
    <property type="match status" value="1"/>
</dbReference>
<dbReference type="PROSITE" id="PS51425">
    <property type="entry name" value="SCD"/>
    <property type="match status" value="1"/>
</dbReference>
<comment type="caution">
    <text evidence="3">The sequence shown here is derived from an EMBL/GenBank/DDBJ whole genome shotgun (WGS) entry which is preliminary data.</text>
</comment>
<keyword evidence="4" id="KW-1185">Reference proteome</keyword>
<dbReference type="GO" id="GO:0000785">
    <property type="term" value="C:chromatin"/>
    <property type="evidence" value="ECO:0007669"/>
    <property type="project" value="TreeGrafter"/>
</dbReference>
<dbReference type="SUPFAM" id="SSF48371">
    <property type="entry name" value="ARM repeat"/>
    <property type="match status" value="1"/>
</dbReference>
<feature type="compositionally biased region" description="Low complexity" evidence="1">
    <location>
        <begin position="46"/>
        <end position="61"/>
    </location>
</feature>
<dbReference type="GO" id="GO:0005634">
    <property type="term" value="C:nucleus"/>
    <property type="evidence" value="ECO:0007669"/>
    <property type="project" value="TreeGrafter"/>
</dbReference>
<evidence type="ECO:0000256" key="1">
    <source>
        <dbReference type="SAM" id="MobiDB-lite"/>
    </source>
</evidence>
<dbReference type="InterPro" id="IPR039662">
    <property type="entry name" value="Cohesin_Scc3/SA"/>
</dbReference>
<dbReference type="Gene3D" id="1.25.10.10">
    <property type="entry name" value="Leucine-rich Repeat Variant"/>
    <property type="match status" value="1"/>
</dbReference>
<evidence type="ECO:0000259" key="2">
    <source>
        <dbReference type="PROSITE" id="PS51425"/>
    </source>
</evidence>
<feature type="compositionally biased region" description="Acidic residues" evidence="1">
    <location>
        <begin position="1208"/>
        <end position="1231"/>
    </location>
</feature>
<feature type="compositionally biased region" description="Acidic residues" evidence="1">
    <location>
        <begin position="71"/>
        <end position="80"/>
    </location>
</feature>
<dbReference type="VEuPathDB" id="FungiDB:AJ78_00563"/>
<feature type="compositionally biased region" description="Acidic residues" evidence="1">
    <location>
        <begin position="1261"/>
        <end position="1270"/>
    </location>
</feature>
<organism evidence="3 4">
    <name type="scientific">Emergomyces pasteurianus Ep9510</name>
    <dbReference type="NCBI Taxonomy" id="1447872"/>
    <lineage>
        <taxon>Eukaryota</taxon>
        <taxon>Fungi</taxon>
        <taxon>Dikarya</taxon>
        <taxon>Ascomycota</taxon>
        <taxon>Pezizomycotina</taxon>
        <taxon>Eurotiomycetes</taxon>
        <taxon>Eurotiomycetidae</taxon>
        <taxon>Onygenales</taxon>
        <taxon>Ajellomycetaceae</taxon>
        <taxon>Emergomyces</taxon>
    </lineage>
</organism>
<dbReference type="InterPro" id="IPR020839">
    <property type="entry name" value="SCD"/>
</dbReference>
<feature type="compositionally biased region" description="Basic residues" evidence="1">
    <location>
        <begin position="120"/>
        <end position="136"/>
    </location>
</feature>
<feature type="region of interest" description="Disordered" evidence="1">
    <location>
        <begin position="1"/>
        <end position="167"/>
    </location>
</feature>
<dbReference type="PANTHER" id="PTHR11199">
    <property type="entry name" value="STROMAL ANTIGEN"/>
    <property type="match status" value="1"/>
</dbReference>
<evidence type="ECO:0000313" key="4">
    <source>
        <dbReference type="Proteomes" id="UP000182235"/>
    </source>
</evidence>
<dbReference type="InterPro" id="IPR016024">
    <property type="entry name" value="ARM-type_fold"/>
</dbReference>
<feature type="compositionally biased region" description="Low complexity" evidence="1">
    <location>
        <begin position="1185"/>
        <end position="1196"/>
    </location>
</feature>
<feature type="compositionally biased region" description="Basic residues" evidence="1">
    <location>
        <begin position="147"/>
        <end position="160"/>
    </location>
</feature>
<gene>
    <name evidence="3" type="ORF">AJ78_00563</name>
</gene>
<dbReference type="EMBL" id="LGRN01000009">
    <property type="protein sequence ID" value="OJD19494.1"/>
    <property type="molecule type" value="Genomic_DNA"/>
</dbReference>
<feature type="compositionally biased region" description="Basic residues" evidence="1">
    <location>
        <begin position="31"/>
        <end position="40"/>
    </location>
</feature>
<reference evidence="3 4" key="1">
    <citation type="submission" date="2015-07" db="EMBL/GenBank/DDBJ databases">
        <title>Emmonsia species relationships and genome sequence.</title>
        <authorList>
            <consortium name="The Broad Institute Genomics Platform"/>
            <person name="Cuomo C.A."/>
            <person name="Munoz J.F."/>
            <person name="Imamovic A."/>
            <person name="Priest M.E."/>
            <person name="Young S."/>
            <person name="Clay O.K."/>
            <person name="McEwen J.G."/>
        </authorList>
    </citation>
    <scope>NUCLEOTIDE SEQUENCE [LARGE SCALE GENOMIC DNA]</scope>
    <source>
        <strain evidence="3 4">UAMH 9510</strain>
    </source>
</reference>